<accession>A0A934QF86</accession>
<evidence type="ECO:0000256" key="7">
    <source>
        <dbReference type="SAM" id="Phobius"/>
    </source>
</evidence>
<evidence type="ECO:0000256" key="1">
    <source>
        <dbReference type="ARBA" id="ARBA00004651"/>
    </source>
</evidence>
<reference evidence="9" key="1">
    <citation type="submission" date="2020-12" db="EMBL/GenBank/DDBJ databases">
        <title>Leucobacter sp. CAS2, isolated from Chromium sludge.</title>
        <authorList>
            <person name="Xu Z."/>
        </authorList>
    </citation>
    <scope>NUCLEOTIDE SEQUENCE</scope>
    <source>
        <strain evidence="9">CSA2</strain>
    </source>
</reference>
<evidence type="ECO:0000256" key="5">
    <source>
        <dbReference type="ARBA" id="ARBA00023136"/>
    </source>
</evidence>
<keyword evidence="2" id="KW-1003">Cell membrane</keyword>
<keyword evidence="10" id="KW-1185">Reference proteome</keyword>
<name>A0A934QF86_9MICO</name>
<comment type="caution">
    <text evidence="9">The sequence shown here is derived from an EMBL/GenBank/DDBJ whole genome shotgun (WGS) entry which is preliminary data.</text>
</comment>
<dbReference type="Pfam" id="PF13396">
    <property type="entry name" value="PLDc_N"/>
    <property type="match status" value="1"/>
</dbReference>
<dbReference type="AlphaFoldDB" id="A0A934QF86"/>
<dbReference type="Proteomes" id="UP000618733">
    <property type="component" value="Unassembled WGS sequence"/>
</dbReference>
<dbReference type="GO" id="GO:0005886">
    <property type="term" value="C:plasma membrane"/>
    <property type="evidence" value="ECO:0007669"/>
    <property type="project" value="UniProtKB-SubCell"/>
</dbReference>
<feature type="compositionally biased region" description="Basic and acidic residues" evidence="6">
    <location>
        <begin position="135"/>
        <end position="178"/>
    </location>
</feature>
<evidence type="ECO:0000313" key="9">
    <source>
        <dbReference type="EMBL" id="MBK0422227.1"/>
    </source>
</evidence>
<keyword evidence="4 7" id="KW-1133">Transmembrane helix</keyword>
<dbReference type="EMBL" id="JAEHOI010000008">
    <property type="protein sequence ID" value="MBK0422227.1"/>
    <property type="molecule type" value="Genomic_DNA"/>
</dbReference>
<evidence type="ECO:0000256" key="2">
    <source>
        <dbReference type="ARBA" id="ARBA00022475"/>
    </source>
</evidence>
<feature type="domain" description="Cardiolipin synthase N-terminal" evidence="8">
    <location>
        <begin position="14"/>
        <end position="58"/>
    </location>
</feature>
<evidence type="ECO:0000313" key="10">
    <source>
        <dbReference type="Proteomes" id="UP000618733"/>
    </source>
</evidence>
<proteinExistence type="predicted"/>
<evidence type="ECO:0000256" key="3">
    <source>
        <dbReference type="ARBA" id="ARBA00022692"/>
    </source>
</evidence>
<evidence type="ECO:0000256" key="6">
    <source>
        <dbReference type="SAM" id="MobiDB-lite"/>
    </source>
</evidence>
<dbReference type="RefSeq" id="WP_200132437.1">
    <property type="nucleotide sequence ID" value="NZ_JAEHOI010000008.1"/>
</dbReference>
<feature type="transmembrane region" description="Helical" evidence="7">
    <location>
        <begin position="39"/>
        <end position="57"/>
    </location>
</feature>
<protein>
    <submittedName>
        <fullName evidence="9">PLDc N-terminal domain-containing protein</fullName>
    </submittedName>
</protein>
<evidence type="ECO:0000259" key="8">
    <source>
        <dbReference type="Pfam" id="PF13396"/>
    </source>
</evidence>
<gene>
    <name evidence="9" type="ORF">JD292_09085</name>
</gene>
<dbReference type="InterPro" id="IPR027379">
    <property type="entry name" value="CLS_N"/>
</dbReference>
<feature type="compositionally biased region" description="Basic and acidic residues" evidence="6">
    <location>
        <begin position="74"/>
        <end position="101"/>
    </location>
</feature>
<organism evidence="9 10">
    <name type="scientific">Leucobacter edaphi</name>
    <dbReference type="NCBI Taxonomy" id="2796472"/>
    <lineage>
        <taxon>Bacteria</taxon>
        <taxon>Bacillati</taxon>
        <taxon>Actinomycetota</taxon>
        <taxon>Actinomycetes</taxon>
        <taxon>Micrococcales</taxon>
        <taxon>Microbacteriaceae</taxon>
        <taxon>Leucobacter</taxon>
    </lineage>
</organism>
<comment type="subcellular location">
    <subcellularLocation>
        <location evidence="1">Cell membrane</location>
        <topology evidence="1">Multi-pass membrane protein</topology>
    </subcellularLocation>
</comment>
<keyword evidence="3 7" id="KW-0812">Transmembrane</keyword>
<feature type="region of interest" description="Disordered" evidence="6">
    <location>
        <begin position="64"/>
        <end position="178"/>
    </location>
</feature>
<keyword evidence="5 7" id="KW-0472">Membrane</keyword>
<evidence type="ECO:0000256" key="4">
    <source>
        <dbReference type="ARBA" id="ARBA00022989"/>
    </source>
</evidence>
<sequence>MVRFVIIGIVIAVAFTLYALVDAAMTDSSRARGVAKPVWVVLIVVLPVIGAALWFLIGKGQEAVPSRAPQAPDDDPRFTGRQMPRDQLDDHMKDLEARLRELDDEVFPGEGSAQAPPARPSGGSGSGSAPSRPAAGHDADAGDRGHEDPTDPGDTDRGEAREHPGKRGPRPDGDAPRP</sequence>